<dbReference type="SMART" id="SM00220">
    <property type="entry name" value="S_TKc"/>
    <property type="match status" value="1"/>
</dbReference>
<gene>
    <name evidence="7" type="primary">pknB_3</name>
    <name evidence="7" type="ORF">NCTC13184_02335</name>
</gene>
<dbReference type="InterPro" id="IPR017441">
    <property type="entry name" value="Protein_kinase_ATP_BS"/>
</dbReference>
<evidence type="ECO:0000256" key="3">
    <source>
        <dbReference type="ARBA" id="ARBA00022777"/>
    </source>
</evidence>
<dbReference type="InterPro" id="IPR000719">
    <property type="entry name" value="Prot_kinase_dom"/>
</dbReference>
<dbReference type="InterPro" id="IPR011009">
    <property type="entry name" value="Kinase-like_dom_sf"/>
</dbReference>
<dbReference type="PROSITE" id="PS00107">
    <property type="entry name" value="PROTEIN_KINASE_ATP"/>
    <property type="match status" value="1"/>
</dbReference>
<dbReference type="PROSITE" id="PS00108">
    <property type="entry name" value="PROTEIN_KINASE_ST"/>
    <property type="match status" value="1"/>
</dbReference>
<name>A0A378WQT5_9NOCA</name>
<feature type="domain" description="Protein kinase" evidence="6">
    <location>
        <begin position="11"/>
        <end position="272"/>
    </location>
</feature>
<dbReference type="PANTHER" id="PTHR43289">
    <property type="entry name" value="MITOGEN-ACTIVATED PROTEIN KINASE KINASE KINASE 20-RELATED"/>
    <property type="match status" value="1"/>
</dbReference>
<accession>A0A378WQT5</accession>
<keyword evidence="1 7" id="KW-0808">Transferase</keyword>
<sequence>MEKPQIDGGRYELVREIGAGGMGQVFEGYDSHLKRRIAVKLTHANLDQDPNWTKRFLREAELMAQLSHPGMPAIHDAGISLGPPERPYLVMEFVDGITLDALLARRGPLPVGVVAALGAQAAAVLAATHRNRIYHRDLKPSNLMLCADGTVKVLDFGLAVTTDTDMTRYTNTGNTLGTPAFMAPEQVEGRAVVAQTDLYALGLVLYELLTGDRVMTGSSPYVVWQNQVHLIPAEIRRERPEVPADMSRLIMSMLAKSPDRRPEDAATVHTVLMRHANGLGDLAEVGDFHGPARMYSAAVSAAGASRTAETIVAPTKIIAVDETAAAPPRSTDFSRSDIQRAIRRARDLAAESRYTPAINDLETIVEQGVSQLGARDADVVEARLSLAALRFDSNDFAGAAALFRTLVDDLTAERGPYDEQVMHCQRQLATCDVQNGDIDAALKRLRRLHSQMAVRYGEQDRRVVDLAAQIRHIAAG</sequence>
<dbReference type="PROSITE" id="PS50011">
    <property type="entry name" value="PROTEIN_KINASE_DOM"/>
    <property type="match status" value="1"/>
</dbReference>
<dbReference type="AlphaFoldDB" id="A0A378WQT5"/>
<dbReference type="SUPFAM" id="SSF56112">
    <property type="entry name" value="Protein kinase-like (PK-like)"/>
    <property type="match status" value="1"/>
</dbReference>
<evidence type="ECO:0000259" key="6">
    <source>
        <dbReference type="PROSITE" id="PS50011"/>
    </source>
</evidence>
<evidence type="ECO:0000256" key="2">
    <source>
        <dbReference type="ARBA" id="ARBA00022741"/>
    </source>
</evidence>
<evidence type="ECO:0000313" key="8">
    <source>
        <dbReference type="Proteomes" id="UP000255082"/>
    </source>
</evidence>
<dbReference type="SUPFAM" id="SSF48452">
    <property type="entry name" value="TPR-like"/>
    <property type="match status" value="1"/>
</dbReference>
<dbReference type="Gene3D" id="1.10.510.10">
    <property type="entry name" value="Transferase(Phosphotransferase) domain 1"/>
    <property type="match status" value="1"/>
</dbReference>
<dbReference type="Pfam" id="PF00069">
    <property type="entry name" value="Pkinase"/>
    <property type="match status" value="1"/>
</dbReference>
<dbReference type="EC" id="2.7.11.1" evidence="7"/>
<dbReference type="EMBL" id="UGRU01000001">
    <property type="protein sequence ID" value="SUA42975.1"/>
    <property type="molecule type" value="Genomic_DNA"/>
</dbReference>
<evidence type="ECO:0000256" key="5">
    <source>
        <dbReference type="PROSITE-ProRule" id="PRU10141"/>
    </source>
</evidence>
<dbReference type="Gene3D" id="1.25.40.10">
    <property type="entry name" value="Tetratricopeptide repeat domain"/>
    <property type="match status" value="1"/>
</dbReference>
<keyword evidence="3 7" id="KW-0418">Kinase</keyword>
<dbReference type="Gene3D" id="3.30.200.20">
    <property type="entry name" value="Phosphorylase Kinase, domain 1"/>
    <property type="match status" value="1"/>
</dbReference>
<dbReference type="InterPro" id="IPR008271">
    <property type="entry name" value="Ser/Thr_kinase_AS"/>
</dbReference>
<dbReference type="CDD" id="cd14014">
    <property type="entry name" value="STKc_PknB_like"/>
    <property type="match status" value="1"/>
</dbReference>
<evidence type="ECO:0000256" key="4">
    <source>
        <dbReference type="ARBA" id="ARBA00022840"/>
    </source>
</evidence>
<dbReference type="InterPro" id="IPR011990">
    <property type="entry name" value="TPR-like_helical_dom_sf"/>
</dbReference>
<protein>
    <submittedName>
        <fullName evidence="7">Serine/threonine-protein kinase pknB</fullName>
        <ecNumber evidence="7">2.7.11.1</ecNumber>
    </submittedName>
</protein>
<evidence type="ECO:0000313" key="7">
    <source>
        <dbReference type="EMBL" id="SUA42975.1"/>
    </source>
</evidence>
<keyword evidence="2 5" id="KW-0547">Nucleotide-binding</keyword>
<dbReference type="GO" id="GO:0005524">
    <property type="term" value="F:ATP binding"/>
    <property type="evidence" value="ECO:0007669"/>
    <property type="project" value="UniProtKB-UniRule"/>
</dbReference>
<dbReference type="GO" id="GO:0004674">
    <property type="term" value="F:protein serine/threonine kinase activity"/>
    <property type="evidence" value="ECO:0007669"/>
    <property type="project" value="UniProtKB-EC"/>
</dbReference>
<reference evidence="7 8" key="1">
    <citation type="submission" date="2018-06" db="EMBL/GenBank/DDBJ databases">
        <authorList>
            <consortium name="Pathogen Informatics"/>
            <person name="Doyle S."/>
        </authorList>
    </citation>
    <scope>NUCLEOTIDE SEQUENCE [LARGE SCALE GENOMIC DNA]</scope>
    <source>
        <strain evidence="7 8">NCTC13184</strain>
    </source>
</reference>
<dbReference type="Proteomes" id="UP000255082">
    <property type="component" value="Unassembled WGS sequence"/>
</dbReference>
<keyword evidence="4 5" id="KW-0067">ATP-binding</keyword>
<feature type="binding site" evidence="5">
    <location>
        <position position="40"/>
    </location>
    <ligand>
        <name>ATP</name>
        <dbReference type="ChEBI" id="CHEBI:30616"/>
    </ligand>
</feature>
<dbReference type="RefSeq" id="WP_227995311.1">
    <property type="nucleotide sequence ID" value="NZ_JAJFOE010000001.1"/>
</dbReference>
<proteinExistence type="predicted"/>
<dbReference type="PANTHER" id="PTHR43289:SF34">
    <property type="entry name" value="SERINE_THREONINE-PROTEIN KINASE YBDM-RELATED"/>
    <property type="match status" value="1"/>
</dbReference>
<organism evidence="7 8">
    <name type="scientific">Nocardia africana</name>
    <dbReference type="NCBI Taxonomy" id="134964"/>
    <lineage>
        <taxon>Bacteria</taxon>
        <taxon>Bacillati</taxon>
        <taxon>Actinomycetota</taxon>
        <taxon>Actinomycetes</taxon>
        <taxon>Mycobacteriales</taxon>
        <taxon>Nocardiaceae</taxon>
        <taxon>Nocardia</taxon>
    </lineage>
</organism>
<evidence type="ECO:0000256" key="1">
    <source>
        <dbReference type="ARBA" id="ARBA00022679"/>
    </source>
</evidence>